<dbReference type="GeneID" id="22112291"/>
<keyword evidence="2" id="KW-1185">Reference proteome</keyword>
<evidence type="ECO:0000313" key="2">
    <source>
        <dbReference type="Proteomes" id="UP000028666"/>
    </source>
</evidence>
<evidence type="ECO:0000313" key="1">
    <source>
        <dbReference type="EMBL" id="AII26789.1"/>
    </source>
</evidence>
<reference evidence="1 2" key="1">
    <citation type="submission" date="2014-05" db="EMBL/GenBank/DDBJ databases">
        <title>Complete genome sequence of Aeromonas bacteriophage pAh6-C.</title>
        <authorList>
            <person name="Jun J.W."/>
            <person name="Park S.C."/>
        </authorList>
    </citation>
    <scope>NUCLEOTIDE SEQUENCE [LARGE SCALE GENOMIC DNA]</scope>
</reference>
<dbReference type="KEGG" id="vg:22112291"/>
<organism evidence="1 2">
    <name type="scientific">Aeromonas phage pAh6-C</name>
    <dbReference type="NCBI Taxonomy" id="1505227"/>
    <lineage>
        <taxon>Viruses</taxon>
        <taxon>Duplodnaviria</taxon>
        <taxon>Heunggongvirae</taxon>
        <taxon>Uroviricota</taxon>
        <taxon>Caudoviricetes</taxon>
        <taxon>Chaseviridae</taxon>
        <taxon>Nefertitivirinae</taxon>
        <taxon>Pahsextavirus</taxon>
        <taxon>Pahsextavirus pAh6C</taxon>
    </lineage>
</organism>
<proteinExistence type="predicted"/>
<dbReference type="Proteomes" id="UP000028666">
    <property type="component" value="Segment"/>
</dbReference>
<dbReference type="RefSeq" id="YP_009103369.1">
    <property type="nucleotide sequence ID" value="NC_025459.1"/>
</dbReference>
<gene>
    <name evidence="1" type="ORF">AH6C_035</name>
</gene>
<name>A0A076GAG2_9CAUD</name>
<sequence length="45" mass="5300">MPKFMSIKDMQRLVKPAKYYYSLTPQGRAKIHAQRIENAMMVRGD</sequence>
<dbReference type="EMBL" id="KJ858521">
    <property type="protein sequence ID" value="AII26789.1"/>
    <property type="molecule type" value="Genomic_DNA"/>
</dbReference>
<accession>A0A076GAG2</accession>
<protein>
    <submittedName>
        <fullName evidence="1">Uncharacterized protein</fullName>
    </submittedName>
</protein>